<gene>
    <name evidence="3" type="ORF">AAE3_LOCUS5485</name>
</gene>
<sequence length="837" mass="93045">MSCPHVSAFQGAVGTSIAGSSIVINNSVEQNDTGRAMDIWLNHCCLEAQLDSDERFNPPRCDEGTRVSTINSITQWISVESVAASVLVYHGPAGCGKSALEQSIAEQCQREGRLGGAFFFSRTSPNARRADGNMVIPTLVYQLAQIFPWLKEKVLKEIKKDPGVFMLSRTSLADRLLAKPFTDATLLSQQAVKRTPLLIALDGLDECNNTDVQCDLLRIIAQLVARLRYPFRFLVATRPESHIMSILKHEAFSGTPNAHIRDITHTFEIHDDIGTFLDNGFRRIRTTHPLHQLLPAAWPSKTIIWTLVEKASGQFIYADTVLKFVESPKHQPEDRLKVVLGLSIPNVNEQPFSQLDALYTHLFSAVAHIEIVWHVLGVIHLEQEEISIGKSSRFNQYHGDASNKWRTLASLQQILPGTIRPGDILLAFDPLASIVTFSPDEECRIRVQHASLFDFLLDVSRSGPYCLDLSLAHGSLTEWYWKQISRSSTAVNGLMNGTGTAIFRFIHHCHFSVLSEIILELIQKVSLFLLGFLDCSNEEWEANRWIGLRYNEILCNLSQLLRREGLSLESVSTDVVEAVATRWRALAVANPKDPIAQVLSQRIMTPNKSVVIAGETLSRNVTNGPQNYVDVFKEWATSLISPLSPSFGRSRKATPDVASLGELADELAGSHDGSVDVQFALAAARLFFWRECMSTAGVHCTLPSSPTSPSSAYFSTRETVKTWVLHALTALSIDDGSGDLSAFDAAILLFITSLLPFCIVQRQRPDDPNLDAMILAKICKKSYGNNSDVPEAVIAVKFANALGFPRLCEHYHEEALAYIERVRAVNPKVLVRDCWRY</sequence>
<protein>
    <recommendedName>
        <fullName evidence="2">Nephrocystin 3-like N-terminal domain-containing protein</fullName>
    </recommendedName>
</protein>
<reference evidence="3 4" key="1">
    <citation type="submission" date="2020-01" db="EMBL/GenBank/DDBJ databases">
        <authorList>
            <person name="Gupta K D."/>
        </authorList>
    </citation>
    <scope>NUCLEOTIDE SEQUENCE [LARGE SCALE GENOMIC DNA]</scope>
</reference>
<evidence type="ECO:0000313" key="3">
    <source>
        <dbReference type="EMBL" id="CAA7263006.1"/>
    </source>
</evidence>
<name>A0A8S0WAD5_CYCAE</name>
<dbReference type="PANTHER" id="PTHR10039">
    <property type="entry name" value="AMELOGENIN"/>
    <property type="match status" value="1"/>
</dbReference>
<accession>A0A8S0WAD5</accession>
<feature type="domain" description="Nephrocystin 3-like N-terminal" evidence="2">
    <location>
        <begin position="72"/>
        <end position="238"/>
    </location>
</feature>
<organism evidence="3 4">
    <name type="scientific">Cyclocybe aegerita</name>
    <name type="common">Black poplar mushroom</name>
    <name type="synonym">Agrocybe aegerita</name>
    <dbReference type="NCBI Taxonomy" id="1973307"/>
    <lineage>
        <taxon>Eukaryota</taxon>
        <taxon>Fungi</taxon>
        <taxon>Dikarya</taxon>
        <taxon>Basidiomycota</taxon>
        <taxon>Agaricomycotina</taxon>
        <taxon>Agaricomycetes</taxon>
        <taxon>Agaricomycetidae</taxon>
        <taxon>Agaricales</taxon>
        <taxon>Agaricineae</taxon>
        <taxon>Bolbitiaceae</taxon>
        <taxon>Cyclocybe</taxon>
    </lineage>
</organism>
<dbReference type="Proteomes" id="UP000467700">
    <property type="component" value="Unassembled WGS sequence"/>
</dbReference>
<dbReference type="PANTHER" id="PTHR10039:SF17">
    <property type="entry name" value="FUNGAL STAND N-TERMINAL GOODBYE DOMAIN-CONTAINING PROTEIN-RELATED"/>
    <property type="match status" value="1"/>
</dbReference>
<evidence type="ECO:0000313" key="4">
    <source>
        <dbReference type="Proteomes" id="UP000467700"/>
    </source>
</evidence>
<comment type="caution">
    <text evidence="3">The sequence shown here is derived from an EMBL/GenBank/DDBJ whole genome shotgun (WGS) entry which is preliminary data.</text>
</comment>
<proteinExistence type="predicted"/>
<evidence type="ECO:0000256" key="1">
    <source>
        <dbReference type="ARBA" id="ARBA00022737"/>
    </source>
</evidence>
<evidence type="ECO:0000259" key="2">
    <source>
        <dbReference type="Pfam" id="PF24883"/>
    </source>
</evidence>
<keyword evidence="1" id="KW-0677">Repeat</keyword>
<dbReference type="EMBL" id="CACVBS010000038">
    <property type="protein sequence ID" value="CAA7263006.1"/>
    <property type="molecule type" value="Genomic_DNA"/>
</dbReference>
<keyword evidence="4" id="KW-1185">Reference proteome</keyword>
<dbReference type="AlphaFoldDB" id="A0A8S0WAD5"/>
<dbReference type="InterPro" id="IPR027417">
    <property type="entry name" value="P-loop_NTPase"/>
</dbReference>
<dbReference type="SUPFAM" id="SSF52540">
    <property type="entry name" value="P-loop containing nucleoside triphosphate hydrolases"/>
    <property type="match status" value="1"/>
</dbReference>
<dbReference type="OrthoDB" id="538223at2759"/>
<dbReference type="InterPro" id="IPR056884">
    <property type="entry name" value="NPHP3-like_N"/>
</dbReference>
<dbReference type="Pfam" id="PF24883">
    <property type="entry name" value="NPHP3_N"/>
    <property type="match status" value="1"/>
</dbReference>
<dbReference type="Gene3D" id="3.40.50.300">
    <property type="entry name" value="P-loop containing nucleotide triphosphate hydrolases"/>
    <property type="match status" value="1"/>
</dbReference>